<dbReference type="Pfam" id="PF25967">
    <property type="entry name" value="RND-MFP_C"/>
    <property type="match status" value="1"/>
</dbReference>
<keyword evidence="9" id="KW-1185">Reference proteome</keyword>
<dbReference type="FunFam" id="2.40.420.20:FF:000001">
    <property type="entry name" value="Efflux RND transporter periplasmic adaptor subunit"/>
    <property type="match status" value="1"/>
</dbReference>
<keyword evidence="3" id="KW-0175">Coiled coil</keyword>
<feature type="domain" description="Multidrug resistance protein MdtA-like barrel-sandwich hybrid" evidence="5">
    <location>
        <begin position="73"/>
        <end position="212"/>
    </location>
</feature>
<evidence type="ECO:0000256" key="3">
    <source>
        <dbReference type="SAM" id="Coils"/>
    </source>
</evidence>
<sequence>MRSHVIPNGFWRSGRNKSLLVFVTIAVGSILTACDKPAQQPAASAPPVTVAQPTKRTVTDWDEFTGRFEAIQQVQIRARVTGFVTGVEFKDGAFVKTGDLLYVIDPRQYEAAAEQARAQLADAKAKIELAERELARAEQLIKTQAVAETIVDQRRQQLESAQAAVLQAEGALRRAELDVEFTKIKSPIDGRVSRHLVTVGNLVQGSESGATLLTSIVSLDPIHVYFDMDESIYLKNNRLWFEGRRPSSRDTPNPVQIILSGETKPSREGTMDFLDNRLDIGTGTLRGRALVPNQDLSILPGQFARVRVIGSAPYEALLLPDTAIASDQSRKIVFVVKDDDTVEAKPVTLGPIDGGLRVVREGLLPDDRVIVEGLQRARIGAKVAPHAPKPAGGGKS</sequence>
<dbReference type="Pfam" id="PF25917">
    <property type="entry name" value="BSH_RND"/>
    <property type="match status" value="1"/>
</dbReference>
<accession>A0A4U6BIV9</accession>
<dbReference type="Gene3D" id="2.40.420.20">
    <property type="match status" value="1"/>
</dbReference>
<organism evidence="8 9">
    <name type="scientific">Afipia massiliensis</name>
    <dbReference type="NCBI Taxonomy" id="211460"/>
    <lineage>
        <taxon>Bacteria</taxon>
        <taxon>Pseudomonadati</taxon>
        <taxon>Pseudomonadota</taxon>
        <taxon>Alphaproteobacteria</taxon>
        <taxon>Hyphomicrobiales</taxon>
        <taxon>Nitrobacteraceae</taxon>
        <taxon>Afipia</taxon>
    </lineage>
</organism>
<feature type="domain" description="Multidrug resistance protein MdtA-like alpha-helical hairpin" evidence="4">
    <location>
        <begin position="114"/>
        <end position="182"/>
    </location>
</feature>
<reference evidence="8" key="1">
    <citation type="submission" date="2019-04" db="EMBL/GenBank/DDBJ databases">
        <title>Whole genome sequencing of cave bacteria.</title>
        <authorList>
            <person name="Gan H.M."/>
            <person name="Barton H."/>
            <person name="Savka M.A."/>
        </authorList>
    </citation>
    <scope>NUCLEOTIDE SEQUENCE [LARGE SCALE GENOMIC DNA]</scope>
    <source>
        <strain evidence="8">LC387</strain>
    </source>
</reference>
<dbReference type="GO" id="GO:0030313">
    <property type="term" value="C:cell envelope"/>
    <property type="evidence" value="ECO:0007669"/>
    <property type="project" value="UniProtKB-SubCell"/>
</dbReference>
<feature type="domain" description="Multidrug resistance protein MdtA-like beta-barrel" evidence="6">
    <location>
        <begin position="252"/>
        <end position="308"/>
    </location>
</feature>
<dbReference type="STRING" id="211460.YH63_17980"/>
<dbReference type="GO" id="GO:0022857">
    <property type="term" value="F:transmembrane transporter activity"/>
    <property type="evidence" value="ECO:0007669"/>
    <property type="project" value="InterPro"/>
</dbReference>
<feature type="coiled-coil region" evidence="3">
    <location>
        <begin position="113"/>
        <end position="178"/>
    </location>
</feature>
<comment type="subcellular location">
    <subcellularLocation>
        <location evidence="1">Cell envelope</location>
    </subcellularLocation>
</comment>
<evidence type="ECO:0000259" key="4">
    <source>
        <dbReference type="Pfam" id="PF25876"/>
    </source>
</evidence>
<dbReference type="Proteomes" id="UP000034832">
    <property type="component" value="Unassembled WGS sequence"/>
</dbReference>
<evidence type="ECO:0000313" key="8">
    <source>
        <dbReference type="EMBL" id="TKT70090.1"/>
    </source>
</evidence>
<dbReference type="RefSeq" id="WP_046829235.1">
    <property type="nucleotide sequence ID" value="NZ_LBIA02000001.1"/>
</dbReference>
<comment type="similarity">
    <text evidence="2">Belongs to the membrane fusion protein (MFP) (TC 8.A.1) family.</text>
</comment>
<dbReference type="GO" id="GO:0046677">
    <property type="term" value="P:response to antibiotic"/>
    <property type="evidence" value="ECO:0007669"/>
    <property type="project" value="TreeGrafter"/>
</dbReference>
<dbReference type="SUPFAM" id="SSF111369">
    <property type="entry name" value="HlyD-like secretion proteins"/>
    <property type="match status" value="1"/>
</dbReference>
<dbReference type="PANTHER" id="PTHR30158:SF24">
    <property type="entry name" value="HLYD FAMILY SECRETION PROTEIN"/>
    <property type="match status" value="1"/>
</dbReference>
<dbReference type="Pfam" id="PF25944">
    <property type="entry name" value="Beta-barrel_RND"/>
    <property type="match status" value="1"/>
</dbReference>
<dbReference type="AlphaFoldDB" id="A0A4U6BIV9"/>
<protein>
    <submittedName>
        <fullName evidence="8">Efflux RND transporter periplasmic adaptor subunit</fullName>
    </submittedName>
</protein>
<dbReference type="GO" id="GO:0005886">
    <property type="term" value="C:plasma membrane"/>
    <property type="evidence" value="ECO:0007669"/>
    <property type="project" value="TreeGrafter"/>
</dbReference>
<evidence type="ECO:0000313" key="9">
    <source>
        <dbReference type="Proteomes" id="UP000034832"/>
    </source>
</evidence>
<dbReference type="NCBIfam" id="TIGR01730">
    <property type="entry name" value="RND_mfp"/>
    <property type="match status" value="1"/>
</dbReference>
<dbReference type="PROSITE" id="PS51257">
    <property type="entry name" value="PROKAR_LIPOPROTEIN"/>
    <property type="match status" value="1"/>
</dbReference>
<name>A0A4U6BIV9_9BRAD</name>
<dbReference type="Gene3D" id="1.10.287.470">
    <property type="entry name" value="Helix hairpin bin"/>
    <property type="match status" value="1"/>
</dbReference>
<evidence type="ECO:0000256" key="1">
    <source>
        <dbReference type="ARBA" id="ARBA00004196"/>
    </source>
</evidence>
<dbReference type="EMBL" id="LBIA02000001">
    <property type="protein sequence ID" value="TKT70090.1"/>
    <property type="molecule type" value="Genomic_DNA"/>
</dbReference>
<comment type="caution">
    <text evidence="8">The sequence shown here is derived from an EMBL/GenBank/DDBJ whole genome shotgun (WGS) entry which is preliminary data.</text>
</comment>
<proteinExistence type="inferred from homology"/>
<dbReference type="InterPro" id="IPR058626">
    <property type="entry name" value="MdtA-like_b-barrel"/>
</dbReference>
<evidence type="ECO:0000259" key="6">
    <source>
        <dbReference type="Pfam" id="PF25944"/>
    </source>
</evidence>
<dbReference type="OrthoDB" id="9816569at2"/>
<evidence type="ECO:0000259" key="7">
    <source>
        <dbReference type="Pfam" id="PF25967"/>
    </source>
</evidence>
<gene>
    <name evidence="8" type="ORF">YH63_000880</name>
</gene>
<evidence type="ECO:0000256" key="2">
    <source>
        <dbReference type="ARBA" id="ARBA00009477"/>
    </source>
</evidence>
<dbReference type="InterPro" id="IPR006143">
    <property type="entry name" value="RND_pump_MFP"/>
</dbReference>
<dbReference type="Gene3D" id="2.40.50.100">
    <property type="match status" value="1"/>
</dbReference>
<dbReference type="PANTHER" id="PTHR30158">
    <property type="entry name" value="ACRA/E-RELATED COMPONENT OF DRUG EFFLUX TRANSPORTER"/>
    <property type="match status" value="1"/>
</dbReference>
<dbReference type="InterPro" id="IPR058624">
    <property type="entry name" value="MdtA-like_HH"/>
</dbReference>
<dbReference type="Gene3D" id="2.40.30.170">
    <property type="match status" value="1"/>
</dbReference>
<dbReference type="Pfam" id="PF25876">
    <property type="entry name" value="HH_MFP_RND"/>
    <property type="match status" value="1"/>
</dbReference>
<feature type="domain" description="Multidrug resistance protein MdtA-like C-terminal permuted SH3" evidence="7">
    <location>
        <begin position="316"/>
        <end position="376"/>
    </location>
</feature>
<dbReference type="InterPro" id="IPR058627">
    <property type="entry name" value="MdtA-like_C"/>
</dbReference>
<evidence type="ECO:0000259" key="5">
    <source>
        <dbReference type="Pfam" id="PF25917"/>
    </source>
</evidence>
<dbReference type="InterPro" id="IPR058625">
    <property type="entry name" value="MdtA-like_BSH"/>
</dbReference>